<dbReference type="HOGENOM" id="CLU_016043_13_2_9"/>
<dbReference type="GO" id="GO:0006508">
    <property type="term" value="P:proteolysis"/>
    <property type="evidence" value="ECO:0007669"/>
    <property type="project" value="UniProtKB-KW"/>
</dbReference>
<evidence type="ECO:0000256" key="4">
    <source>
        <dbReference type="ARBA" id="ARBA00022807"/>
    </source>
</evidence>
<dbReference type="EMBL" id="AP008955">
    <property type="protein sequence ID" value="BAH41142.1"/>
    <property type="molecule type" value="Genomic_DNA"/>
</dbReference>
<gene>
    <name evidence="6" type="primary">ykfC</name>
    <name evidence="6" type="ordered locus">BBR47_01650</name>
</gene>
<dbReference type="AlphaFoldDB" id="C0ZIC4"/>
<dbReference type="Gene3D" id="3.90.1720.10">
    <property type="entry name" value="endopeptidase domain like (from Nostoc punctiforme)"/>
    <property type="match status" value="1"/>
</dbReference>
<dbReference type="GO" id="GO:0008234">
    <property type="term" value="F:cysteine-type peptidase activity"/>
    <property type="evidence" value="ECO:0007669"/>
    <property type="project" value="UniProtKB-KW"/>
</dbReference>
<organism evidence="6 7">
    <name type="scientific">Brevibacillus brevis (strain 47 / JCM 6285 / NBRC 100599)</name>
    <dbReference type="NCBI Taxonomy" id="358681"/>
    <lineage>
        <taxon>Bacteria</taxon>
        <taxon>Bacillati</taxon>
        <taxon>Bacillota</taxon>
        <taxon>Bacilli</taxon>
        <taxon>Bacillales</taxon>
        <taxon>Paenibacillaceae</taxon>
        <taxon>Brevibacillus</taxon>
    </lineage>
</organism>
<dbReference type="Pfam" id="PF18348">
    <property type="entry name" value="SH3_16"/>
    <property type="match status" value="1"/>
</dbReference>
<feature type="domain" description="NlpC/P60" evidence="5">
    <location>
        <begin position="195"/>
        <end position="319"/>
    </location>
</feature>
<reference evidence="6 7" key="1">
    <citation type="submission" date="2005-03" db="EMBL/GenBank/DDBJ databases">
        <title>Brevibacillus brevis strain 47, complete genome.</title>
        <authorList>
            <person name="Hosoyama A."/>
            <person name="Yamada R."/>
            <person name="Hongo Y."/>
            <person name="Terui Y."/>
            <person name="Ankai A."/>
            <person name="Masuyama W."/>
            <person name="Sekiguchi M."/>
            <person name="Takeda T."/>
            <person name="Asano K."/>
            <person name="Ohji S."/>
            <person name="Ichikawa N."/>
            <person name="Narita S."/>
            <person name="Aoki N."/>
            <person name="Miura H."/>
            <person name="Matsushita S."/>
            <person name="Sekigawa T."/>
            <person name="Yamagata H."/>
            <person name="Yoshikawa H."/>
            <person name="Udaka S."/>
            <person name="Tanikawa S."/>
            <person name="Fujita N."/>
        </authorList>
    </citation>
    <scope>NUCLEOTIDE SEQUENCE [LARGE SCALE GENOMIC DNA]</scope>
    <source>
        <strain evidence="7">47 / JCM 6285 / NBRC 100599</strain>
    </source>
</reference>
<dbReference type="InterPro" id="IPR038765">
    <property type="entry name" value="Papain-like_cys_pep_sf"/>
</dbReference>
<dbReference type="SUPFAM" id="SSF54001">
    <property type="entry name" value="Cysteine proteinases"/>
    <property type="match status" value="1"/>
</dbReference>
<dbReference type="MEROPS" id="C40.009"/>
<protein>
    <recommendedName>
        <fullName evidence="5">NlpC/P60 domain-containing protein</fullName>
    </recommendedName>
</protein>
<dbReference type="Proteomes" id="UP000001877">
    <property type="component" value="Chromosome"/>
</dbReference>
<dbReference type="STRING" id="358681.BBR47_01650"/>
<dbReference type="KEGG" id="bbe:BBR47_01650"/>
<evidence type="ECO:0000256" key="1">
    <source>
        <dbReference type="ARBA" id="ARBA00007074"/>
    </source>
</evidence>
<dbReference type="PANTHER" id="PTHR47053">
    <property type="entry name" value="MUREIN DD-ENDOPEPTIDASE MEPH-RELATED"/>
    <property type="match status" value="1"/>
</dbReference>
<dbReference type="Pfam" id="PF23795">
    <property type="entry name" value="SH3_YKFC_2nd"/>
    <property type="match status" value="1"/>
</dbReference>
<name>C0ZIC4_BREBN</name>
<keyword evidence="3" id="KW-0378">Hydrolase</keyword>
<dbReference type="InterPro" id="IPR051202">
    <property type="entry name" value="Peptidase_C40"/>
</dbReference>
<dbReference type="InterPro" id="IPR057812">
    <property type="entry name" value="SH3_YKFC_2nd"/>
</dbReference>
<evidence type="ECO:0000313" key="6">
    <source>
        <dbReference type="EMBL" id="BAH41142.1"/>
    </source>
</evidence>
<evidence type="ECO:0000313" key="7">
    <source>
        <dbReference type="Proteomes" id="UP000001877"/>
    </source>
</evidence>
<proteinExistence type="inferred from homology"/>
<dbReference type="Pfam" id="PF00877">
    <property type="entry name" value="NLPC_P60"/>
    <property type="match status" value="1"/>
</dbReference>
<keyword evidence="2" id="KW-0645">Protease</keyword>
<keyword evidence="7" id="KW-1185">Reference proteome</keyword>
<sequence>MVFVPSACGKGRTKMKSAIVSVSVATVWTKPESPRDIDQVALQSPVDARSWLASLTVEEKLGFYDNNAIQTQALYGTRVEVVEEQGEWSQVLIPDQTTNKNATGYPGWIPSRQLAPWSDAFVVQQGQKLAMVTAAFTRLHTADKKPDLELAFLTKLPLIEETGDWVTVATPNGKGLLPKADVQIVNANKPIELSGNRGEAIVEAGKRFINLHYLWGGMSSYGYDCSGFAYNMHRSVGLQIPRDASDQAKAGQLVEKEALLPGDLLFFAHEEGKGRVHHVGIYMGNGEMIHSPDSRSAIEIVKLDGYKLEKEHCVSRRYW</sequence>
<comment type="similarity">
    <text evidence="1">Belongs to the peptidase C40 family.</text>
</comment>
<keyword evidence="4" id="KW-0788">Thiol protease</keyword>
<accession>C0ZIC4</accession>
<dbReference type="PROSITE" id="PS51935">
    <property type="entry name" value="NLPC_P60"/>
    <property type="match status" value="1"/>
</dbReference>
<evidence type="ECO:0000259" key="5">
    <source>
        <dbReference type="PROSITE" id="PS51935"/>
    </source>
</evidence>
<dbReference type="Gene3D" id="2.30.30.40">
    <property type="entry name" value="SH3 Domains"/>
    <property type="match status" value="2"/>
</dbReference>
<evidence type="ECO:0000256" key="2">
    <source>
        <dbReference type="ARBA" id="ARBA00022670"/>
    </source>
</evidence>
<dbReference type="eggNOG" id="COG0791">
    <property type="taxonomic scope" value="Bacteria"/>
</dbReference>
<dbReference type="InterPro" id="IPR000064">
    <property type="entry name" value="NLP_P60_dom"/>
</dbReference>
<evidence type="ECO:0000256" key="3">
    <source>
        <dbReference type="ARBA" id="ARBA00022801"/>
    </source>
</evidence>
<dbReference type="PANTHER" id="PTHR47053:SF3">
    <property type="entry name" value="GAMMA-D-GLUTAMYL-L-LYSINE DIPEPTIDYL-PEPTIDASE"/>
    <property type="match status" value="1"/>
</dbReference>
<dbReference type="InterPro" id="IPR041382">
    <property type="entry name" value="SH3_16"/>
</dbReference>